<dbReference type="SUPFAM" id="SSF49879">
    <property type="entry name" value="SMAD/FHA domain"/>
    <property type="match status" value="1"/>
</dbReference>
<dbReference type="PANTHER" id="PTHR24347">
    <property type="entry name" value="SERINE/THREONINE-PROTEIN KINASE"/>
    <property type="match status" value="1"/>
</dbReference>
<dbReference type="STRING" id="1392247.A0A3N4KLI7"/>
<keyword evidence="6" id="KW-0418">Kinase</keyword>
<accession>A0A3N4KLI7</accession>
<evidence type="ECO:0000259" key="5">
    <source>
        <dbReference type="PROSITE" id="PS50011"/>
    </source>
</evidence>
<feature type="binding site" evidence="2">
    <location>
        <position position="202"/>
    </location>
    <ligand>
        <name>ATP</name>
        <dbReference type="ChEBI" id="CHEBI:30616"/>
    </ligand>
</feature>
<dbReference type="CDD" id="cd22670">
    <property type="entry name" value="FHA_MEK1-like"/>
    <property type="match status" value="1"/>
</dbReference>
<dbReference type="InterPro" id="IPR000253">
    <property type="entry name" value="FHA_dom"/>
</dbReference>
<evidence type="ECO:0000313" key="6">
    <source>
        <dbReference type="EMBL" id="RPB11434.1"/>
    </source>
</evidence>
<evidence type="ECO:0000313" key="7">
    <source>
        <dbReference type="Proteomes" id="UP000277580"/>
    </source>
</evidence>
<keyword evidence="7" id="KW-1185">Reference proteome</keyword>
<feature type="compositionally biased region" description="Basic and acidic residues" evidence="3">
    <location>
        <begin position="1"/>
        <end position="12"/>
    </location>
</feature>
<keyword evidence="6" id="KW-0808">Transferase</keyword>
<dbReference type="AlphaFoldDB" id="A0A3N4KLI7"/>
<feature type="domain" description="FHA" evidence="4">
    <location>
        <begin position="69"/>
        <end position="123"/>
    </location>
</feature>
<sequence length="338" mass="37621">MTATAWEKDRQPKASSSALPTQDPRAEDLVGPFASIKDDAIDSGTIASLVATMADGTSSVLHLLSGTDTLIGRHPHCTFQLPHPSCSNTHLRLYSVVFEARCTPLIYCEDLSLNGTFHNGRRIGRGTSVLLSSGDRIDIRNAACFSFSQVAEEEEQEQEGEEEGRRAFAGEYELSRRILGAGGYGRVYMAWEVGTRRQVACKVMELRPDAKGKGGKRKNWARLREMYMREIEVLRSLSHPNIMSIHKAFSTSSRIYIFEELITGGDLFSHLGQKLCFDEIEAMPVVWQILKALEYLHSKGIVHRDLKVHPHPHALGSWFITHTPNQKKSPTTSSAPAT</sequence>
<dbReference type="Pfam" id="PF00498">
    <property type="entry name" value="FHA"/>
    <property type="match status" value="1"/>
</dbReference>
<feature type="domain" description="Protein kinase" evidence="5">
    <location>
        <begin position="173"/>
        <end position="338"/>
    </location>
</feature>
<dbReference type="Pfam" id="PF00069">
    <property type="entry name" value="Pkinase"/>
    <property type="match status" value="1"/>
</dbReference>
<dbReference type="PROSITE" id="PS50011">
    <property type="entry name" value="PROTEIN_KINASE_DOM"/>
    <property type="match status" value="1"/>
</dbReference>
<evidence type="ECO:0000256" key="1">
    <source>
        <dbReference type="ARBA" id="ARBA00005575"/>
    </source>
</evidence>
<dbReference type="GO" id="GO:0004672">
    <property type="term" value="F:protein kinase activity"/>
    <property type="evidence" value="ECO:0007669"/>
    <property type="project" value="InterPro"/>
</dbReference>
<protein>
    <submittedName>
        <fullName evidence="6">Kinase-like protein</fullName>
    </submittedName>
</protein>
<dbReference type="EMBL" id="ML119135">
    <property type="protein sequence ID" value="RPB11434.1"/>
    <property type="molecule type" value="Genomic_DNA"/>
</dbReference>
<name>A0A3N4KLI7_9PEZI</name>
<keyword evidence="2" id="KW-0067">ATP-binding</keyword>
<organism evidence="6 7">
    <name type="scientific">Morchella conica CCBAS932</name>
    <dbReference type="NCBI Taxonomy" id="1392247"/>
    <lineage>
        <taxon>Eukaryota</taxon>
        <taxon>Fungi</taxon>
        <taxon>Dikarya</taxon>
        <taxon>Ascomycota</taxon>
        <taxon>Pezizomycotina</taxon>
        <taxon>Pezizomycetes</taxon>
        <taxon>Pezizales</taxon>
        <taxon>Morchellaceae</taxon>
        <taxon>Morchella</taxon>
    </lineage>
</organism>
<dbReference type="InterPro" id="IPR000719">
    <property type="entry name" value="Prot_kinase_dom"/>
</dbReference>
<evidence type="ECO:0000256" key="3">
    <source>
        <dbReference type="SAM" id="MobiDB-lite"/>
    </source>
</evidence>
<dbReference type="Gene3D" id="2.60.200.20">
    <property type="match status" value="1"/>
</dbReference>
<evidence type="ECO:0000256" key="2">
    <source>
        <dbReference type="PROSITE-ProRule" id="PRU10141"/>
    </source>
</evidence>
<dbReference type="GO" id="GO:0005524">
    <property type="term" value="F:ATP binding"/>
    <property type="evidence" value="ECO:0007669"/>
    <property type="project" value="UniProtKB-UniRule"/>
</dbReference>
<reference evidence="6 7" key="1">
    <citation type="journal article" date="2018" name="Nat. Ecol. Evol.">
        <title>Pezizomycetes genomes reveal the molecular basis of ectomycorrhizal truffle lifestyle.</title>
        <authorList>
            <person name="Murat C."/>
            <person name="Payen T."/>
            <person name="Noel B."/>
            <person name="Kuo A."/>
            <person name="Morin E."/>
            <person name="Chen J."/>
            <person name="Kohler A."/>
            <person name="Krizsan K."/>
            <person name="Balestrini R."/>
            <person name="Da Silva C."/>
            <person name="Montanini B."/>
            <person name="Hainaut M."/>
            <person name="Levati E."/>
            <person name="Barry K.W."/>
            <person name="Belfiori B."/>
            <person name="Cichocki N."/>
            <person name="Clum A."/>
            <person name="Dockter R.B."/>
            <person name="Fauchery L."/>
            <person name="Guy J."/>
            <person name="Iotti M."/>
            <person name="Le Tacon F."/>
            <person name="Lindquist E.A."/>
            <person name="Lipzen A."/>
            <person name="Malagnac F."/>
            <person name="Mello A."/>
            <person name="Molinier V."/>
            <person name="Miyauchi S."/>
            <person name="Poulain J."/>
            <person name="Riccioni C."/>
            <person name="Rubini A."/>
            <person name="Sitrit Y."/>
            <person name="Splivallo R."/>
            <person name="Traeger S."/>
            <person name="Wang M."/>
            <person name="Zifcakova L."/>
            <person name="Wipf D."/>
            <person name="Zambonelli A."/>
            <person name="Paolocci F."/>
            <person name="Nowrousian M."/>
            <person name="Ottonello S."/>
            <person name="Baldrian P."/>
            <person name="Spatafora J.W."/>
            <person name="Henrissat B."/>
            <person name="Nagy L.G."/>
            <person name="Aury J.M."/>
            <person name="Wincker P."/>
            <person name="Grigoriev I.V."/>
            <person name="Bonfante P."/>
            <person name="Martin F.M."/>
        </authorList>
    </citation>
    <scope>NUCLEOTIDE SEQUENCE [LARGE SCALE GENOMIC DNA]</scope>
    <source>
        <strain evidence="6 7">CCBAS932</strain>
    </source>
</reference>
<keyword evidence="2" id="KW-0547">Nucleotide-binding</keyword>
<dbReference type="PROSITE" id="PS00107">
    <property type="entry name" value="PROTEIN_KINASE_ATP"/>
    <property type="match status" value="1"/>
</dbReference>
<dbReference type="SMART" id="SM00240">
    <property type="entry name" value="FHA"/>
    <property type="match status" value="1"/>
</dbReference>
<dbReference type="InParanoid" id="A0A3N4KLI7"/>
<dbReference type="Gene3D" id="1.10.510.10">
    <property type="entry name" value="Transferase(Phosphotransferase) domain 1"/>
    <property type="match status" value="1"/>
</dbReference>
<feature type="region of interest" description="Disordered" evidence="3">
    <location>
        <begin position="1"/>
        <end position="25"/>
    </location>
</feature>
<dbReference type="InterPro" id="IPR008984">
    <property type="entry name" value="SMAD_FHA_dom_sf"/>
</dbReference>
<dbReference type="SUPFAM" id="SSF56112">
    <property type="entry name" value="Protein kinase-like (PK-like)"/>
    <property type="match status" value="1"/>
</dbReference>
<proteinExistence type="inferred from homology"/>
<dbReference type="OrthoDB" id="74764at2759"/>
<evidence type="ECO:0000259" key="4">
    <source>
        <dbReference type="PROSITE" id="PS50006"/>
    </source>
</evidence>
<dbReference type="Proteomes" id="UP000277580">
    <property type="component" value="Unassembled WGS sequence"/>
</dbReference>
<dbReference type="InterPro" id="IPR011009">
    <property type="entry name" value="Kinase-like_dom_sf"/>
</dbReference>
<comment type="similarity">
    <text evidence="1">Belongs to the protein kinase superfamily. CAMK Ser/Thr protein kinase family. CHEK2 subfamily.</text>
</comment>
<dbReference type="InterPro" id="IPR017441">
    <property type="entry name" value="Protein_kinase_ATP_BS"/>
</dbReference>
<gene>
    <name evidence="6" type="ORF">P167DRAFT_606351</name>
</gene>
<dbReference type="PROSITE" id="PS50006">
    <property type="entry name" value="FHA_DOMAIN"/>
    <property type="match status" value="1"/>
</dbReference>